<evidence type="ECO:0000313" key="10">
    <source>
        <dbReference type="Proteomes" id="UP000000448"/>
    </source>
</evidence>
<evidence type="ECO:0000256" key="1">
    <source>
        <dbReference type="ARBA" id="ARBA00004651"/>
    </source>
</evidence>
<feature type="transmembrane region" description="Helical" evidence="8">
    <location>
        <begin position="12"/>
        <end position="30"/>
    </location>
</feature>
<evidence type="ECO:0000256" key="2">
    <source>
        <dbReference type="ARBA" id="ARBA00007935"/>
    </source>
</evidence>
<evidence type="ECO:0000256" key="6">
    <source>
        <dbReference type="ARBA" id="ARBA00022989"/>
    </source>
</evidence>
<dbReference type="HOGENOM" id="CLU_013016_0_0_7"/>
<gene>
    <name evidence="9" type="ordered locus">NAMH_0732</name>
</gene>
<dbReference type="Proteomes" id="UP000000448">
    <property type="component" value="Chromosome"/>
</dbReference>
<evidence type="ECO:0000256" key="8">
    <source>
        <dbReference type="SAM" id="Phobius"/>
    </source>
</evidence>
<dbReference type="PANTHER" id="PTHR30472">
    <property type="entry name" value="FERRIC ENTEROBACTIN TRANSPORT SYSTEM PERMEASE PROTEIN"/>
    <property type="match status" value="1"/>
</dbReference>
<dbReference type="GO" id="GO:0033214">
    <property type="term" value="P:siderophore-iron import into cell"/>
    <property type="evidence" value="ECO:0007669"/>
    <property type="project" value="TreeGrafter"/>
</dbReference>
<sequence length="326" mass="35962">MQDYIKLLQKNIFLTLFAFIVLIVIFILSVKTGEGNYTFSSIIDAFFNKNDEYFIIYEIRIPRSLAAVFVGASLGVAGLVMQYILKNPLASPFTLGISHGALFGASLSIVFFNSLYLALFAFIGANVVTFMILTLSRLRGFTPEVLILSGVAISALFGSGSMFLQYFADDLELSNIINWSFGDLSKAEYFSIGVLFTVFILAFIYFYIKKWDFNALDIVESENVGVNVRRLRLVSLLIATLLSAVSVAYFGIIGFIGLIAPHFARLLSGDFRFLLPLSAIIGAGLLLLSDIASRILLSPVELPVGILTSFIGAPLFLILLIKIYRK</sequence>
<dbReference type="OrthoDB" id="9782305at2"/>
<feature type="transmembrane region" description="Helical" evidence="8">
    <location>
        <begin position="187"/>
        <end position="208"/>
    </location>
</feature>
<keyword evidence="4" id="KW-1003">Cell membrane</keyword>
<feature type="transmembrane region" description="Helical" evidence="8">
    <location>
        <begin position="273"/>
        <end position="292"/>
    </location>
</feature>
<feature type="transmembrane region" description="Helical" evidence="8">
    <location>
        <begin position="105"/>
        <end position="133"/>
    </location>
</feature>
<dbReference type="GO" id="GO:0022857">
    <property type="term" value="F:transmembrane transporter activity"/>
    <property type="evidence" value="ECO:0007669"/>
    <property type="project" value="InterPro"/>
</dbReference>
<keyword evidence="5 8" id="KW-0812">Transmembrane</keyword>
<protein>
    <submittedName>
        <fullName evidence="9">ABC-type iron(III)-siderophore transport system, permease component</fullName>
    </submittedName>
</protein>
<dbReference type="FunFam" id="1.10.3470.10:FF:000001">
    <property type="entry name" value="Vitamin B12 ABC transporter permease BtuC"/>
    <property type="match status" value="1"/>
</dbReference>
<dbReference type="EMBL" id="CP001279">
    <property type="protein sequence ID" value="ACM93426.1"/>
    <property type="molecule type" value="Genomic_DNA"/>
</dbReference>
<organism evidence="9 10">
    <name type="scientific">Nautilia profundicola (strain ATCC BAA-1463 / DSM 18972 / AmH)</name>
    <dbReference type="NCBI Taxonomy" id="598659"/>
    <lineage>
        <taxon>Bacteria</taxon>
        <taxon>Pseudomonadati</taxon>
        <taxon>Campylobacterota</taxon>
        <taxon>Epsilonproteobacteria</taxon>
        <taxon>Nautiliales</taxon>
        <taxon>Nautiliaceae</taxon>
        <taxon>Nautilia</taxon>
    </lineage>
</organism>
<comment type="subcellular location">
    <subcellularLocation>
        <location evidence="1">Cell membrane</location>
        <topology evidence="1">Multi-pass membrane protein</topology>
    </subcellularLocation>
</comment>
<dbReference type="SUPFAM" id="SSF81345">
    <property type="entry name" value="ABC transporter involved in vitamin B12 uptake, BtuC"/>
    <property type="match status" value="1"/>
</dbReference>
<dbReference type="Gene3D" id="1.10.3470.10">
    <property type="entry name" value="ABC transporter involved in vitamin B12 uptake, BtuC"/>
    <property type="match status" value="1"/>
</dbReference>
<dbReference type="STRING" id="598659.NAMH_0732"/>
<dbReference type="InterPro" id="IPR037294">
    <property type="entry name" value="ABC_BtuC-like"/>
</dbReference>
<keyword evidence="6 8" id="KW-1133">Transmembrane helix</keyword>
<keyword evidence="3" id="KW-0813">Transport</keyword>
<feature type="transmembrane region" description="Helical" evidence="8">
    <location>
        <begin position="145"/>
        <end position="167"/>
    </location>
</feature>
<dbReference type="KEGG" id="nam:NAMH_0732"/>
<feature type="transmembrane region" description="Helical" evidence="8">
    <location>
        <begin position="304"/>
        <end position="324"/>
    </location>
</feature>
<name>B9L928_NAUPA</name>
<reference evidence="9 10" key="1">
    <citation type="journal article" date="2009" name="PLoS Genet.">
        <title>Adaptations to submarine hydrothermal environments exemplified by the genome of Nautilia profundicola.</title>
        <authorList>
            <person name="Campbell B.J."/>
            <person name="Smith J.L."/>
            <person name="Hanson T.E."/>
            <person name="Klotz M.G."/>
            <person name="Stein L.Y."/>
            <person name="Lee C.K."/>
            <person name="Wu D."/>
            <person name="Robinson J.M."/>
            <person name="Khouri H.M."/>
            <person name="Eisen J.A."/>
            <person name="Cary S.C."/>
        </authorList>
    </citation>
    <scope>NUCLEOTIDE SEQUENCE [LARGE SCALE GENOMIC DNA]</scope>
    <source>
        <strain evidence="10">ATCC BAA-1463 / DSM 18972 / AmH</strain>
    </source>
</reference>
<feature type="transmembrane region" description="Helical" evidence="8">
    <location>
        <begin position="65"/>
        <end position="85"/>
    </location>
</feature>
<evidence type="ECO:0000256" key="5">
    <source>
        <dbReference type="ARBA" id="ARBA00022692"/>
    </source>
</evidence>
<proteinExistence type="inferred from homology"/>
<dbReference type="InterPro" id="IPR000522">
    <property type="entry name" value="ABC_transptr_permease_BtuC"/>
</dbReference>
<dbReference type="GO" id="GO:0005886">
    <property type="term" value="C:plasma membrane"/>
    <property type="evidence" value="ECO:0007669"/>
    <property type="project" value="UniProtKB-SubCell"/>
</dbReference>
<evidence type="ECO:0000256" key="3">
    <source>
        <dbReference type="ARBA" id="ARBA00022448"/>
    </source>
</evidence>
<evidence type="ECO:0000256" key="4">
    <source>
        <dbReference type="ARBA" id="ARBA00022475"/>
    </source>
</evidence>
<dbReference type="Pfam" id="PF01032">
    <property type="entry name" value="FecCD"/>
    <property type="match status" value="1"/>
</dbReference>
<dbReference type="eggNOG" id="COG0609">
    <property type="taxonomic scope" value="Bacteria"/>
</dbReference>
<dbReference type="CDD" id="cd06550">
    <property type="entry name" value="TM_ABC_iron-siderophores_like"/>
    <property type="match status" value="1"/>
</dbReference>
<accession>B9L928</accession>
<dbReference type="PANTHER" id="PTHR30472:SF25">
    <property type="entry name" value="ABC TRANSPORTER PERMEASE PROTEIN MJ0876-RELATED"/>
    <property type="match status" value="1"/>
</dbReference>
<comment type="similarity">
    <text evidence="2">Belongs to the binding-protein-dependent transport system permease family. FecCD subfamily.</text>
</comment>
<evidence type="ECO:0000256" key="7">
    <source>
        <dbReference type="ARBA" id="ARBA00023136"/>
    </source>
</evidence>
<keyword evidence="10" id="KW-1185">Reference proteome</keyword>
<dbReference type="AlphaFoldDB" id="B9L928"/>
<dbReference type="RefSeq" id="WP_015902478.1">
    <property type="nucleotide sequence ID" value="NC_012115.1"/>
</dbReference>
<feature type="transmembrane region" description="Helical" evidence="8">
    <location>
        <begin position="236"/>
        <end position="261"/>
    </location>
</feature>
<evidence type="ECO:0000313" key="9">
    <source>
        <dbReference type="EMBL" id="ACM93426.1"/>
    </source>
</evidence>
<keyword evidence="7 8" id="KW-0472">Membrane</keyword>